<feature type="domain" description="Ketopantoate reductase C-terminal" evidence="12">
    <location>
        <begin position="190"/>
        <end position="308"/>
    </location>
</feature>
<keyword evidence="7 10" id="KW-0560">Oxidoreductase</keyword>
<dbReference type="Gene3D" id="1.10.1040.10">
    <property type="entry name" value="N-(1-d-carboxylethyl)-l-norvaline Dehydrogenase, domain 2"/>
    <property type="match status" value="1"/>
</dbReference>
<evidence type="ECO:0000256" key="7">
    <source>
        <dbReference type="ARBA" id="ARBA00023002"/>
    </source>
</evidence>
<dbReference type="InterPro" id="IPR013332">
    <property type="entry name" value="KPR_N"/>
</dbReference>
<dbReference type="Pfam" id="PF08546">
    <property type="entry name" value="ApbA_C"/>
    <property type="match status" value="1"/>
</dbReference>
<reference evidence="13 14" key="1">
    <citation type="submission" date="2022-02" db="EMBL/GenBank/DDBJ databases">
        <authorList>
            <person name="Zhuang L."/>
        </authorList>
    </citation>
    <scope>NUCLEOTIDE SEQUENCE [LARGE SCALE GENOMIC DNA]</scope>
    <source>
        <strain evidence="13 14">C32</strain>
    </source>
</reference>
<comment type="similarity">
    <text evidence="2 10">Belongs to the ketopantoate reductase family.</text>
</comment>
<comment type="caution">
    <text evidence="13">The sequence shown here is derived from an EMBL/GenBank/DDBJ whole genome shotgun (WGS) entry which is preliminary data.</text>
</comment>
<evidence type="ECO:0000256" key="6">
    <source>
        <dbReference type="ARBA" id="ARBA00022857"/>
    </source>
</evidence>
<dbReference type="InterPro" id="IPR051402">
    <property type="entry name" value="KPR-Related"/>
</dbReference>
<dbReference type="InterPro" id="IPR008927">
    <property type="entry name" value="6-PGluconate_DH-like_C_sf"/>
</dbReference>
<comment type="function">
    <text evidence="10">Catalyzes the NADPH-dependent reduction of ketopantoate into pantoic acid.</text>
</comment>
<accession>A0ABT2FL29</accession>
<proteinExistence type="inferred from homology"/>
<dbReference type="RefSeq" id="WP_238895341.1">
    <property type="nucleotide sequence ID" value="NZ_JAKOGG010000003.1"/>
</dbReference>
<comment type="pathway">
    <text evidence="1 10">Cofactor biosynthesis; (R)-pantothenate biosynthesis; (R)-pantoate from 3-methyl-2-oxobutanoate: step 2/2.</text>
</comment>
<evidence type="ECO:0000259" key="11">
    <source>
        <dbReference type="Pfam" id="PF02558"/>
    </source>
</evidence>
<dbReference type="SUPFAM" id="SSF48179">
    <property type="entry name" value="6-phosphogluconate dehydrogenase C-terminal domain-like"/>
    <property type="match status" value="1"/>
</dbReference>
<evidence type="ECO:0000256" key="2">
    <source>
        <dbReference type="ARBA" id="ARBA00007870"/>
    </source>
</evidence>
<dbReference type="InterPro" id="IPR013752">
    <property type="entry name" value="KPA_reductase"/>
</dbReference>
<dbReference type="EMBL" id="JAKOGG010000003">
    <property type="protein sequence ID" value="MCS4555931.1"/>
    <property type="molecule type" value="Genomic_DNA"/>
</dbReference>
<keyword evidence="14" id="KW-1185">Reference proteome</keyword>
<dbReference type="PANTHER" id="PTHR21708">
    <property type="entry name" value="PROBABLE 2-DEHYDROPANTOATE 2-REDUCTASE"/>
    <property type="match status" value="1"/>
</dbReference>
<feature type="domain" description="Ketopantoate reductase N-terminal" evidence="11">
    <location>
        <begin position="4"/>
        <end position="158"/>
    </location>
</feature>
<dbReference type="InterPro" id="IPR013328">
    <property type="entry name" value="6PGD_dom2"/>
</dbReference>
<dbReference type="EC" id="1.1.1.169" evidence="3 10"/>
<evidence type="ECO:0000256" key="5">
    <source>
        <dbReference type="ARBA" id="ARBA00022655"/>
    </source>
</evidence>
<reference evidence="14" key="2">
    <citation type="submission" date="2023-07" db="EMBL/GenBank/DDBJ databases">
        <title>Shewanella mangrovi sp. nov., an acetaldehyde- degrading bacterium isolated from mangrove sediment.</title>
        <authorList>
            <person name="Liu Y."/>
        </authorList>
    </citation>
    <scope>NUCLEOTIDE SEQUENCE [LARGE SCALE GENOMIC DNA]</scope>
    <source>
        <strain evidence="14">C32</strain>
    </source>
</reference>
<protein>
    <recommendedName>
        <fullName evidence="4 10">2-dehydropantoate 2-reductase</fullName>
        <ecNumber evidence="3 10">1.1.1.169</ecNumber>
    </recommendedName>
    <alternativeName>
        <fullName evidence="8 10">Ketopantoate reductase</fullName>
    </alternativeName>
</protein>
<evidence type="ECO:0000256" key="1">
    <source>
        <dbReference type="ARBA" id="ARBA00004994"/>
    </source>
</evidence>
<evidence type="ECO:0000256" key="10">
    <source>
        <dbReference type="RuleBase" id="RU362068"/>
    </source>
</evidence>
<sequence length="315" mass="33708">MRFVVLGAGGIGCYYAARLQAAGHRVVLVARGEHLQAMQQQGLRVEHPQFHFQQAVVATDVAGLISEHPATRFDWVLLTGKSSATQPMMQQLAPWLADNAALAVVSLQNGVDNEAHIAAAIGKQRTVGGLAVKIGAHIVAPGLVSATGIAQVDFGAWPKASENPLLQAKLPLLSQVLSEAQIPNTIYDDVSYALWRKLVINNGVNPLTALTQLDTRALTQHPVFTQTVKAMMQETGRAANAEGVPLTDTDIEEMYQLICSFDAIKTSMLVDRLKGRPMELADICGPVLRGCQTAGQPAKTTELIQALLLNAVTPV</sequence>
<organism evidence="13 14">
    <name type="scientific">Shewanella electrica</name>
    <dbReference type="NCBI Taxonomy" id="515560"/>
    <lineage>
        <taxon>Bacteria</taxon>
        <taxon>Pseudomonadati</taxon>
        <taxon>Pseudomonadota</taxon>
        <taxon>Gammaproteobacteria</taxon>
        <taxon>Alteromonadales</taxon>
        <taxon>Shewanellaceae</taxon>
        <taxon>Shewanella</taxon>
    </lineage>
</organism>
<evidence type="ECO:0000256" key="8">
    <source>
        <dbReference type="ARBA" id="ARBA00032024"/>
    </source>
</evidence>
<keyword evidence="6 10" id="KW-0521">NADP</keyword>
<dbReference type="Pfam" id="PF02558">
    <property type="entry name" value="ApbA"/>
    <property type="match status" value="1"/>
</dbReference>
<evidence type="ECO:0000256" key="9">
    <source>
        <dbReference type="ARBA" id="ARBA00048793"/>
    </source>
</evidence>
<evidence type="ECO:0000256" key="4">
    <source>
        <dbReference type="ARBA" id="ARBA00019465"/>
    </source>
</evidence>
<evidence type="ECO:0000259" key="12">
    <source>
        <dbReference type="Pfam" id="PF08546"/>
    </source>
</evidence>
<evidence type="ECO:0000313" key="14">
    <source>
        <dbReference type="Proteomes" id="UP001201549"/>
    </source>
</evidence>
<evidence type="ECO:0000313" key="13">
    <source>
        <dbReference type="EMBL" id="MCS4555931.1"/>
    </source>
</evidence>
<dbReference type="InterPro" id="IPR036291">
    <property type="entry name" value="NAD(P)-bd_dom_sf"/>
</dbReference>
<comment type="catalytic activity">
    <reaction evidence="9 10">
        <text>(R)-pantoate + NADP(+) = 2-dehydropantoate + NADPH + H(+)</text>
        <dbReference type="Rhea" id="RHEA:16233"/>
        <dbReference type="ChEBI" id="CHEBI:11561"/>
        <dbReference type="ChEBI" id="CHEBI:15378"/>
        <dbReference type="ChEBI" id="CHEBI:15980"/>
        <dbReference type="ChEBI" id="CHEBI:57783"/>
        <dbReference type="ChEBI" id="CHEBI:58349"/>
        <dbReference type="EC" id="1.1.1.169"/>
    </reaction>
</comment>
<dbReference type="PANTHER" id="PTHR21708:SF26">
    <property type="entry name" value="2-DEHYDROPANTOATE 2-REDUCTASE"/>
    <property type="match status" value="1"/>
</dbReference>
<dbReference type="Gene3D" id="3.40.50.720">
    <property type="entry name" value="NAD(P)-binding Rossmann-like Domain"/>
    <property type="match status" value="1"/>
</dbReference>
<dbReference type="Proteomes" id="UP001201549">
    <property type="component" value="Unassembled WGS sequence"/>
</dbReference>
<evidence type="ECO:0000256" key="3">
    <source>
        <dbReference type="ARBA" id="ARBA00013014"/>
    </source>
</evidence>
<gene>
    <name evidence="13" type="ORF">L9G74_05720</name>
</gene>
<dbReference type="InterPro" id="IPR003710">
    <property type="entry name" value="ApbA"/>
</dbReference>
<keyword evidence="5 10" id="KW-0566">Pantothenate biosynthesis</keyword>
<name>A0ABT2FL29_9GAMM</name>
<dbReference type="NCBIfam" id="TIGR00745">
    <property type="entry name" value="apbA_panE"/>
    <property type="match status" value="1"/>
</dbReference>
<dbReference type="SUPFAM" id="SSF51735">
    <property type="entry name" value="NAD(P)-binding Rossmann-fold domains"/>
    <property type="match status" value="1"/>
</dbReference>